<evidence type="ECO:0000313" key="4">
    <source>
        <dbReference type="EMBL" id="MBB5913709.1"/>
    </source>
</evidence>
<evidence type="ECO:0000259" key="3">
    <source>
        <dbReference type="Pfam" id="PF14219"/>
    </source>
</evidence>
<keyword evidence="2" id="KW-1133">Transmembrane helix</keyword>
<proteinExistence type="predicted"/>
<keyword evidence="2" id="KW-0812">Transmembrane</keyword>
<name>A0A7W9PDN0_9NOCA</name>
<dbReference type="EMBL" id="JACHIT010000001">
    <property type="protein sequence ID" value="MBB5913709.1"/>
    <property type="molecule type" value="Genomic_DNA"/>
</dbReference>
<dbReference type="InterPro" id="IPR025565">
    <property type="entry name" value="DUF4328"/>
</dbReference>
<evidence type="ECO:0000313" key="5">
    <source>
        <dbReference type="Proteomes" id="UP000540412"/>
    </source>
</evidence>
<feature type="transmembrane region" description="Helical" evidence="2">
    <location>
        <begin position="194"/>
        <end position="212"/>
    </location>
</feature>
<keyword evidence="2" id="KW-0472">Membrane</keyword>
<feature type="transmembrane region" description="Helical" evidence="2">
    <location>
        <begin position="262"/>
        <end position="284"/>
    </location>
</feature>
<protein>
    <submittedName>
        <fullName evidence="4">Zn-finger nucleic acid-binding protein</fullName>
    </submittedName>
</protein>
<feature type="region of interest" description="Disordered" evidence="1">
    <location>
        <begin position="317"/>
        <end position="353"/>
    </location>
</feature>
<dbReference type="Proteomes" id="UP000540412">
    <property type="component" value="Unassembled WGS sequence"/>
</dbReference>
<dbReference type="AlphaFoldDB" id="A0A7W9PDN0"/>
<reference evidence="4 5" key="1">
    <citation type="submission" date="2020-08" db="EMBL/GenBank/DDBJ databases">
        <title>Sequencing the genomes of 1000 actinobacteria strains.</title>
        <authorList>
            <person name="Klenk H.-P."/>
        </authorList>
    </citation>
    <scope>NUCLEOTIDE SEQUENCE [LARGE SCALE GENOMIC DNA]</scope>
    <source>
        <strain evidence="4 5">DSM 43582</strain>
    </source>
</reference>
<feature type="region of interest" description="Disordered" evidence="1">
    <location>
        <begin position="49"/>
        <end position="76"/>
    </location>
</feature>
<comment type="caution">
    <text evidence="4">The sequence shown here is derived from an EMBL/GenBank/DDBJ whole genome shotgun (WGS) entry which is preliminary data.</text>
</comment>
<dbReference type="RefSeq" id="WP_040744318.1">
    <property type="nucleotide sequence ID" value="NZ_JACHIT010000001.1"/>
</dbReference>
<feature type="transmembrane region" description="Helical" evidence="2">
    <location>
        <begin position="232"/>
        <end position="250"/>
    </location>
</feature>
<organism evidence="4 5">
    <name type="scientific">Nocardia transvalensis</name>
    <dbReference type="NCBI Taxonomy" id="37333"/>
    <lineage>
        <taxon>Bacteria</taxon>
        <taxon>Bacillati</taxon>
        <taxon>Actinomycetota</taxon>
        <taxon>Actinomycetes</taxon>
        <taxon>Mycobacteriales</taxon>
        <taxon>Nocardiaceae</taxon>
        <taxon>Nocardia</taxon>
    </lineage>
</organism>
<accession>A0A7W9PDN0</accession>
<dbReference type="Pfam" id="PF14219">
    <property type="entry name" value="DUF4328"/>
    <property type="match status" value="1"/>
</dbReference>
<feature type="transmembrane region" description="Helical" evidence="2">
    <location>
        <begin position="150"/>
        <end position="174"/>
    </location>
</feature>
<evidence type="ECO:0000256" key="2">
    <source>
        <dbReference type="SAM" id="Phobius"/>
    </source>
</evidence>
<feature type="domain" description="DUF4328" evidence="3">
    <location>
        <begin position="135"/>
        <end position="288"/>
    </location>
</feature>
<gene>
    <name evidence="4" type="ORF">BJY24_002576</name>
</gene>
<sequence length="353" mass="38581">MSSVVQPCARCGARWAVQGRPLHWCPRCRGVLLSPGPVDAPAERRNYRWVARPPGKHPADTRQTRRPRPAPETPRYREMPRWGLRDAPPRPAAVVRGRFAALLERRDRLLVATAIVFALAALAEFVRYGILLYNRTRLVSPVGLILSDIAVYVTAVLSLLLALAAALALVAWLVDARRTAYARAGSREPRTRAALWGGCLIPVVNLVYPGVYLSELVARRGGDLRVVRAVRIWWGAWVLNGVLVAAALLWRSAGSLQAQADGVVFTAYTDLAAAAVAVLSLWVVRLIEGRDLRGRIRLEKRWLAAVSTSAPVIEPVHPVAESDGRAPDAPVGKNDGSEPAVDAETEHEEVMAK</sequence>
<keyword evidence="5" id="KW-1185">Reference proteome</keyword>
<feature type="transmembrane region" description="Helical" evidence="2">
    <location>
        <begin position="109"/>
        <end position="130"/>
    </location>
</feature>
<evidence type="ECO:0000256" key="1">
    <source>
        <dbReference type="SAM" id="MobiDB-lite"/>
    </source>
</evidence>